<keyword evidence="3" id="KW-1185">Reference proteome</keyword>
<dbReference type="KEGG" id="cdep:91086875"/>
<name>A0AAJ8M1D9_9TREE</name>
<dbReference type="GeneID" id="91086875"/>
<feature type="compositionally biased region" description="Basic and acidic residues" evidence="1">
    <location>
        <begin position="245"/>
        <end position="263"/>
    </location>
</feature>
<reference evidence="2" key="1">
    <citation type="submission" date="2016-06" db="EMBL/GenBank/DDBJ databases">
        <authorList>
            <person name="Cuomo C."/>
            <person name="Litvintseva A."/>
            <person name="Heitman J."/>
            <person name="Chen Y."/>
            <person name="Sun S."/>
            <person name="Springer D."/>
            <person name="Dromer F."/>
            <person name="Young S."/>
            <person name="Zeng Q."/>
            <person name="Chapman S."/>
            <person name="Gujja S."/>
            <person name="Saif S."/>
            <person name="Birren B."/>
        </authorList>
    </citation>
    <scope>NUCLEOTIDE SEQUENCE</scope>
    <source>
        <strain evidence="2">CBS 7841</strain>
    </source>
</reference>
<feature type="region of interest" description="Disordered" evidence="1">
    <location>
        <begin position="239"/>
        <end position="271"/>
    </location>
</feature>
<organism evidence="2 3">
    <name type="scientific">Cryptococcus depauperatus CBS 7841</name>
    <dbReference type="NCBI Taxonomy" id="1295531"/>
    <lineage>
        <taxon>Eukaryota</taxon>
        <taxon>Fungi</taxon>
        <taxon>Dikarya</taxon>
        <taxon>Basidiomycota</taxon>
        <taxon>Agaricomycotina</taxon>
        <taxon>Tremellomycetes</taxon>
        <taxon>Tremellales</taxon>
        <taxon>Cryptococcaceae</taxon>
        <taxon>Cryptococcus</taxon>
    </lineage>
</organism>
<evidence type="ECO:0000256" key="1">
    <source>
        <dbReference type="SAM" id="MobiDB-lite"/>
    </source>
</evidence>
<evidence type="ECO:0000313" key="3">
    <source>
        <dbReference type="Proteomes" id="UP000094043"/>
    </source>
</evidence>
<sequence>MMDLPPLQAQYPFQSYVSLAQGEESRGVSGRAVTRQGWYDWSGVDDAVDGMGRFPPLQAYPTPTSPPYHVTACAVTSLSAAYGTLPEGVYAKGYDSEALMRPPTLPPVLAQPLPMHHAMESFDPRPSLAFLASKTPPPEHYDKAPTPRVAAVPLEQRPKPPKMCDEQEVDGTPAAFASLAMGALPLGQGMAYGGMASRGCLSAGSLHFDDVRPTYPVAAEPYDRPLPLTLAPMNDFPFTTGVLSHESEPGSSDTERRKRDRAGESGGSDGSKKRYICGHCNKEFTRINDQKVRLARRSRLMLG</sequence>
<reference evidence="2" key="2">
    <citation type="journal article" date="2022" name="Elife">
        <title>Obligate sexual reproduction of a homothallic fungus closely related to the Cryptococcus pathogenic species complex.</title>
        <authorList>
            <person name="Passer A.R."/>
            <person name="Clancey S.A."/>
            <person name="Shea T."/>
            <person name="David-Palma M."/>
            <person name="Averette A.F."/>
            <person name="Boekhout T."/>
            <person name="Porcel B.M."/>
            <person name="Nowrousian M."/>
            <person name="Cuomo C.A."/>
            <person name="Sun S."/>
            <person name="Heitman J."/>
            <person name="Coelho M.A."/>
        </authorList>
    </citation>
    <scope>NUCLEOTIDE SEQUENCE</scope>
    <source>
        <strain evidence="2">CBS 7841</strain>
    </source>
</reference>
<dbReference type="Proteomes" id="UP000094043">
    <property type="component" value="Chromosome 3"/>
</dbReference>
<dbReference type="EMBL" id="CP143786">
    <property type="protein sequence ID" value="WVN87482.1"/>
    <property type="molecule type" value="Genomic_DNA"/>
</dbReference>
<gene>
    <name evidence="2" type="ORF">L203_102664</name>
</gene>
<proteinExistence type="predicted"/>
<reference evidence="2" key="3">
    <citation type="submission" date="2024-01" db="EMBL/GenBank/DDBJ databases">
        <authorList>
            <person name="Coelho M.A."/>
            <person name="David-Palma M."/>
            <person name="Shea T."/>
            <person name="Sun S."/>
            <person name="Cuomo C.A."/>
            <person name="Heitman J."/>
        </authorList>
    </citation>
    <scope>NUCLEOTIDE SEQUENCE</scope>
    <source>
        <strain evidence="2">CBS 7841</strain>
    </source>
</reference>
<accession>A0AAJ8M1D9</accession>
<dbReference type="RefSeq" id="XP_066068182.1">
    <property type="nucleotide sequence ID" value="XM_066212085.1"/>
</dbReference>
<protein>
    <submittedName>
        <fullName evidence="2">Uncharacterized protein</fullName>
    </submittedName>
</protein>
<evidence type="ECO:0000313" key="2">
    <source>
        <dbReference type="EMBL" id="WVN87482.1"/>
    </source>
</evidence>
<dbReference type="AlphaFoldDB" id="A0AAJ8M1D9"/>